<evidence type="ECO:0000256" key="5">
    <source>
        <dbReference type="ARBA" id="ARBA00023136"/>
    </source>
</evidence>
<feature type="transmembrane region" description="Helical" evidence="7">
    <location>
        <begin position="184"/>
        <end position="207"/>
    </location>
</feature>
<reference evidence="10" key="1">
    <citation type="journal article" date="2017" name="Genome Biol.">
        <title>Comparative genomics reveals high biological diversity and specific adaptations in the industrially and medically important fungal genus Aspergillus.</title>
        <authorList>
            <person name="de Vries R.P."/>
            <person name="Riley R."/>
            <person name="Wiebenga A."/>
            <person name="Aguilar-Osorio G."/>
            <person name="Amillis S."/>
            <person name="Uchima C.A."/>
            <person name="Anderluh G."/>
            <person name="Asadollahi M."/>
            <person name="Askin M."/>
            <person name="Barry K."/>
            <person name="Battaglia E."/>
            <person name="Bayram O."/>
            <person name="Benocci T."/>
            <person name="Braus-Stromeyer S.A."/>
            <person name="Caldana C."/>
            <person name="Canovas D."/>
            <person name="Cerqueira G.C."/>
            <person name="Chen F."/>
            <person name="Chen W."/>
            <person name="Choi C."/>
            <person name="Clum A."/>
            <person name="Dos Santos R.A."/>
            <person name="Damasio A.R."/>
            <person name="Diallinas G."/>
            <person name="Emri T."/>
            <person name="Fekete E."/>
            <person name="Flipphi M."/>
            <person name="Freyberg S."/>
            <person name="Gallo A."/>
            <person name="Gournas C."/>
            <person name="Habgood R."/>
            <person name="Hainaut M."/>
            <person name="Harispe M.L."/>
            <person name="Henrissat B."/>
            <person name="Hilden K.S."/>
            <person name="Hope R."/>
            <person name="Hossain A."/>
            <person name="Karabika E."/>
            <person name="Karaffa L."/>
            <person name="Karanyi Z."/>
            <person name="Krasevec N."/>
            <person name="Kuo A."/>
            <person name="Kusch H."/>
            <person name="LaButti K."/>
            <person name="Lagendijk E.L."/>
            <person name="Lapidus A."/>
            <person name="Levasseur A."/>
            <person name="Lindquist E."/>
            <person name="Lipzen A."/>
            <person name="Logrieco A.F."/>
            <person name="MacCabe A."/>
            <person name="Maekelae M.R."/>
            <person name="Malavazi I."/>
            <person name="Melin P."/>
            <person name="Meyer V."/>
            <person name="Mielnichuk N."/>
            <person name="Miskei M."/>
            <person name="Molnar A.P."/>
            <person name="Mule G."/>
            <person name="Ngan C.Y."/>
            <person name="Orejas M."/>
            <person name="Orosz E."/>
            <person name="Ouedraogo J.P."/>
            <person name="Overkamp K.M."/>
            <person name="Park H.-S."/>
            <person name="Perrone G."/>
            <person name="Piumi F."/>
            <person name="Punt P.J."/>
            <person name="Ram A.F."/>
            <person name="Ramon A."/>
            <person name="Rauscher S."/>
            <person name="Record E."/>
            <person name="Riano-Pachon D.M."/>
            <person name="Robert V."/>
            <person name="Roehrig J."/>
            <person name="Ruller R."/>
            <person name="Salamov A."/>
            <person name="Salih N.S."/>
            <person name="Samson R.A."/>
            <person name="Sandor E."/>
            <person name="Sanguinetti M."/>
            <person name="Schuetze T."/>
            <person name="Sepcic K."/>
            <person name="Shelest E."/>
            <person name="Sherlock G."/>
            <person name="Sophianopoulou V."/>
            <person name="Squina F.M."/>
            <person name="Sun H."/>
            <person name="Susca A."/>
            <person name="Todd R.B."/>
            <person name="Tsang A."/>
            <person name="Unkles S.E."/>
            <person name="van de Wiele N."/>
            <person name="van Rossen-Uffink D."/>
            <person name="Oliveira J.V."/>
            <person name="Vesth T.C."/>
            <person name="Visser J."/>
            <person name="Yu J.-H."/>
            <person name="Zhou M."/>
            <person name="Andersen M.R."/>
            <person name="Archer D.B."/>
            <person name="Baker S.E."/>
            <person name="Benoit I."/>
            <person name="Brakhage A.A."/>
            <person name="Braus G.H."/>
            <person name="Fischer R."/>
            <person name="Frisvad J.C."/>
            <person name="Goldman G.H."/>
            <person name="Houbraken J."/>
            <person name="Oakley B."/>
            <person name="Pocsi I."/>
            <person name="Scazzocchio C."/>
            <person name="Seiboth B."/>
            <person name="vanKuyk P.A."/>
            <person name="Wortman J."/>
            <person name="Dyer P.S."/>
            <person name="Grigoriev I.V."/>
        </authorList>
    </citation>
    <scope>NUCLEOTIDE SEQUENCE [LARGE SCALE GENOMIC DNA]</scope>
    <source>
        <strain evidence="10">ATCC 16872 / CBS 172.66 / WB 5094</strain>
    </source>
</reference>
<feature type="compositionally biased region" description="Basic and acidic residues" evidence="6">
    <location>
        <begin position="10"/>
        <end position="28"/>
    </location>
</feature>
<dbReference type="Pfam" id="PF00083">
    <property type="entry name" value="Sugar_tr"/>
    <property type="match status" value="1"/>
</dbReference>
<organism evidence="9 10">
    <name type="scientific">Aspergillus aculeatus (strain ATCC 16872 / CBS 172.66 / WB 5094)</name>
    <dbReference type="NCBI Taxonomy" id="690307"/>
    <lineage>
        <taxon>Eukaryota</taxon>
        <taxon>Fungi</taxon>
        <taxon>Dikarya</taxon>
        <taxon>Ascomycota</taxon>
        <taxon>Pezizomycotina</taxon>
        <taxon>Eurotiomycetes</taxon>
        <taxon>Eurotiomycetidae</taxon>
        <taxon>Eurotiales</taxon>
        <taxon>Aspergillaceae</taxon>
        <taxon>Aspergillus</taxon>
        <taxon>Aspergillus subgen. Circumdati</taxon>
    </lineage>
</organism>
<feature type="transmembrane region" description="Helical" evidence="7">
    <location>
        <begin position="43"/>
        <end position="63"/>
    </location>
</feature>
<feature type="transmembrane region" description="Helical" evidence="7">
    <location>
        <begin position="433"/>
        <end position="456"/>
    </location>
</feature>
<dbReference type="PROSITE" id="PS50850">
    <property type="entry name" value="MFS"/>
    <property type="match status" value="1"/>
</dbReference>
<dbReference type="OMA" id="SLWTAMS"/>
<name>A0A1L9WEN2_ASPA1</name>
<dbReference type="InterPro" id="IPR036259">
    <property type="entry name" value="MFS_trans_sf"/>
</dbReference>
<dbReference type="RefSeq" id="XP_020050971.1">
    <property type="nucleotide sequence ID" value="XM_020198106.1"/>
</dbReference>
<dbReference type="InterPro" id="IPR050360">
    <property type="entry name" value="MFS_Sugar_Transporters"/>
</dbReference>
<dbReference type="GO" id="GO:0016020">
    <property type="term" value="C:membrane"/>
    <property type="evidence" value="ECO:0007669"/>
    <property type="project" value="UniProtKB-SubCell"/>
</dbReference>
<sequence>MKSDNATSAHLEKAVDEPSDAVERGRRLQEDERQLTAWQTARLYPHAVLYCSVAFTAGLMYGYDLIVNGSVIAMPSFIIRFGTTGASGLYLPTVWTSLWTSMTSLTQALGAYVVGLVADRWGRKWPGAAAGMLSLVGTAVLYTAETRGWLLAGKMITGAAIGAGMAAGTSYASEVAPLQLAGPIQASLVLFVVFMQGVGLGLVRVFVPHTETQAFRNVFAIQWAVGSLALVGFALTPESPVYLIRRGKVEQAKKVLGRIYSMHSNAEDRIAYLIQTMVEEQSRASNEAASYLDCFRGTNLKRTLTVAFLYSTNNWVGGAFLAQSTYFLLTVGLPAVHCFDIGIGGFGLAIVVIVCLANFGHKVSKRRWLLSGIVLNFLFMITIGALYWAPGMGPVWAIGILMNILISIQSSLLQAIGWPIAAQISSYRLRAKTLSIGVLSQTLSTWLTQFVVPYMYNTGSGDLGARTAFPFAGLSVLIFICAYYCVPNTTGLTTEEIDRLYADKVPIKKFGAFMPETSLE</sequence>
<protein>
    <recommendedName>
        <fullName evidence="8">Major facilitator superfamily (MFS) profile domain-containing protein</fullName>
    </recommendedName>
</protein>
<dbReference type="GO" id="GO:0005351">
    <property type="term" value="F:carbohydrate:proton symporter activity"/>
    <property type="evidence" value="ECO:0007669"/>
    <property type="project" value="TreeGrafter"/>
</dbReference>
<feature type="transmembrane region" description="Helical" evidence="7">
    <location>
        <begin position="306"/>
        <end position="329"/>
    </location>
</feature>
<keyword evidence="4 7" id="KW-1133">Transmembrane helix</keyword>
<feature type="region of interest" description="Disordered" evidence="6">
    <location>
        <begin position="1"/>
        <end position="28"/>
    </location>
</feature>
<dbReference type="InterPro" id="IPR005828">
    <property type="entry name" value="MFS_sugar_transport-like"/>
</dbReference>
<dbReference type="InterPro" id="IPR005829">
    <property type="entry name" value="Sugar_transporter_CS"/>
</dbReference>
<proteinExistence type="inferred from homology"/>
<evidence type="ECO:0000256" key="4">
    <source>
        <dbReference type="ARBA" id="ARBA00022989"/>
    </source>
</evidence>
<dbReference type="Proteomes" id="UP000184546">
    <property type="component" value="Unassembled WGS sequence"/>
</dbReference>
<evidence type="ECO:0000256" key="2">
    <source>
        <dbReference type="ARBA" id="ARBA00010992"/>
    </source>
</evidence>
<comment type="subcellular location">
    <subcellularLocation>
        <location evidence="1">Membrane</location>
        <topology evidence="1">Multi-pass membrane protein</topology>
    </subcellularLocation>
</comment>
<comment type="similarity">
    <text evidence="2">Belongs to the major facilitator superfamily. Sugar transporter (TC 2.A.1.1) family.</text>
</comment>
<evidence type="ECO:0000256" key="6">
    <source>
        <dbReference type="SAM" id="MobiDB-lite"/>
    </source>
</evidence>
<feature type="transmembrane region" description="Helical" evidence="7">
    <location>
        <begin position="341"/>
        <end position="361"/>
    </location>
</feature>
<dbReference type="VEuPathDB" id="FungiDB:ASPACDRAFT_1877506"/>
<feature type="transmembrane region" description="Helical" evidence="7">
    <location>
        <begin position="468"/>
        <end position="486"/>
    </location>
</feature>
<keyword evidence="5 7" id="KW-0472">Membrane</keyword>
<evidence type="ECO:0000256" key="3">
    <source>
        <dbReference type="ARBA" id="ARBA00022692"/>
    </source>
</evidence>
<gene>
    <name evidence="9" type="ORF">ASPACDRAFT_1877506</name>
</gene>
<dbReference type="OrthoDB" id="6612291at2759"/>
<evidence type="ECO:0000256" key="7">
    <source>
        <dbReference type="SAM" id="Phobius"/>
    </source>
</evidence>
<evidence type="ECO:0000313" key="10">
    <source>
        <dbReference type="Proteomes" id="UP000184546"/>
    </source>
</evidence>
<dbReference type="PROSITE" id="PS00216">
    <property type="entry name" value="SUGAR_TRANSPORT_1"/>
    <property type="match status" value="1"/>
</dbReference>
<dbReference type="GeneID" id="30971920"/>
<feature type="domain" description="Major facilitator superfamily (MFS) profile" evidence="8">
    <location>
        <begin position="50"/>
        <end position="490"/>
    </location>
</feature>
<dbReference type="FunFam" id="1.20.1250.20:FF:000078">
    <property type="entry name" value="MFS maltose transporter, putative"/>
    <property type="match status" value="1"/>
</dbReference>
<dbReference type="PANTHER" id="PTHR48022:SF33">
    <property type="entry name" value="SUGAR PERMEASE, PUTATIVE (AFU_ORTHOLOGUE AFUA_6G12040)-RELATED"/>
    <property type="match status" value="1"/>
</dbReference>
<evidence type="ECO:0000313" key="9">
    <source>
        <dbReference type="EMBL" id="OJJ94631.1"/>
    </source>
</evidence>
<dbReference type="SUPFAM" id="SSF103473">
    <property type="entry name" value="MFS general substrate transporter"/>
    <property type="match status" value="1"/>
</dbReference>
<evidence type="ECO:0000256" key="1">
    <source>
        <dbReference type="ARBA" id="ARBA00004141"/>
    </source>
</evidence>
<dbReference type="InterPro" id="IPR020846">
    <property type="entry name" value="MFS_dom"/>
</dbReference>
<feature type="transmembrane region" description="Helical" evidence="7">
    <location>
        <begin position="395"/>
        <end position="421"/>
    </location>
</feature>
<accession>A0A1L9WEN2</accession>
<keyword evidence="3 7" id="KW-0812">Transmembrane</keyword>
<dbReference type="Gene3D" id="1.20.1250.20">
    <property type="entry name" value="MFS general substrate transporter like domains"/>
    <property type="match status" value="1"/>
</dbReference>
<dbReference type="PANTHER" id="PTHR48022">
    <property type="entry name" value="PLASTIDIC GLUCOSE TRANSPORTER 4"/>
    <property type="match status" value="1"/>
</dbReference>
<evidence type="ECO:0000259" key="8">
    <source>
        <dbReference type="PROSITE" id="PS50850"/>
    </source>
</evidence>
<feature type="transmembrane region" description="Helical" evidence="7">
    <location>
        <begin position="368"/>
        <end position="389"/>
    </location>
</feature>
<dbReference type="AlphaFoldDB" id="A0A1L9WEN2"/>
<keyword evidence="10" id="KW-1185">Reference proteome</keyword>
<dbReference type="EMBL" id="KV879000">
    <property type="protein sequence ID" value="OJJ94631.1"/>
    <property type="molecule type" value="Genomic_DNA"/>
</dbReference>
<feature type="transmembrane region" description="Helical" evidence="7">
    <location>
        <begin position="70"/>
        <end position="91"/>
    </location>
</feature>
<feature type="transmembrane region" description="Helical" evidence="7">
    <location>
        <begin position="150"/>
        <end position="172"/>
    </location>
</feature>